<dbReference type="GO" id="GO:0016593">
    <property type="term" value="C:Cdc73/Paf1 complex"/>
    <property type="evidence" value="ECO:0007669"/>
    <property type="project" value="InterPro"/>
</dbReference>
<accession>A0A066VFV8</accession>
<dbReference type="STRING" id="1037660.A0A066VFV8"/>
<sequence>MSASGRKSRDLIERVRYPNPIPLPPYPPKLTKVETPSSRYADGPETQGNVGGNAGLRFTSRLAQANSLPVVVDAEEGMPLDLNLFSGAWTGNLKAVAPHDLISAEALNLDPEDEFLLGAIARTTVGGSSPSQHVGSYATTGVNGAVRSSQAGLGPSVAPRASAAGVTWLRRTEYLGMEQIRSGTRKEKRPRKLSIDTSREAQIDRINRTFAKIKTQPLSELKHPTKGNLRAVQSWDLLPDAETWSTNFQIVRFQDWPGRVKDGKPIADPRVSSALLRPVHTDLNEQRISFYLITPEDEDSVTAAAAADAKAGDTGDGASAADQDGEDEELFGDDEETAAPKKRKRDDAVAKEASIEENITKSHQNVEQEIAERYEKKRRTGHVTPQPEQEGEEPSADDYTSFKFHRDYQPGEQDAAQASSQYVFVFDDSSGIPPQSDPERAWRAEQRAGLGGDDAAKAATKGKQSQRQIAYWHPIAMRYTLRQKRIRRNESRRYGGMWDRIRLAEREPLEKEIKKRWRQRRLVDHLDARLEAVLDESEGEMEDAEGEVEEGAATHDALHTDTHADTTVRDRHEPDGDASMEDAGVAAKDKVAGNKDSGSDRSDGDDGDDDDDDDDSESIDADEELKALAEEAEGQQDDTPVEGRRRRSAAAAAANSGPSDGDADADDDEE</sequence>
<dbReference type="RefSeq" id="XP_013240437.1">
    <property type="nucleotide sequence ID" value="XM_013384983.1"/>
</dbReference>
<dbReference type="EMBL" id="JMSN01000134">
    <property type="protein sequence ID" value="KDN37654.1"/>
    <property type="molecule type" value="Genomic_DNA"/>
</dbReference>
<keyword evidence="6" id="KW-1185">Reference proteome</keyword>
<dbReference type="OrthoDB" id="10260285at2759"/>
<dbReference type="GO" id="GO:0006368">
    <property type="term" value="P:transcription elongation by RNA polymerase II"/>
    <property type="evidence" value="ECO:0007669"/>
    <property type="project" value="InterPro"/>
</dbReference>
<protein>
    <recommendedName>
        <fullName evidence="7">Paf1-domain-containing protein</fullName>
    </recommendedName>
</protein>
<comment type="subcellular location">
    <subcellularLocation>
        <location evidence="1">Nucleus</location>
    </subcellularLocation>
</comment>
<feature type="compositionally biased region" description="Acidic residues" evidence="4">
    <location>
        <begin position="605"/>
        <end position="623"/>
    </location>
</feature>
<gene>
    <name evidence="5" type="ORF">K437DRAFT_259709</name>
</gene>
<feature type="compositionally biased region" description="Acidic residues" evidence="4">
    <location>
        <begin position="534"/>
        <end position="550"/>
    </location>
</feature>
<dbReference type="InterPro" id="IPR007133">
    <property type="entry name" value="RNA_pol_II-assoc_Paf1"/>
</dbReference>
<feature type="compositionally biased region" description="Acidic residues" evidence="4">
    <location>
        <begin position="630"/>
        <end position="640"/>
    </location>
</feature>
<organism evidence="5 6">
    <name type="scientific">Tilletiaria anomala (strain ATCC 24038 / CBS 436.72 / UBC 951)</name>
    <dbReference type="NCBI Taxonomy" id="1037660"/>
    <lineage>
        <taxon>Eukaryota</taxon>
        <taxon>Fungi</taxon>
        <taxon>Dikarya</taxon>
        <taxon>Basidiomycota</taxon>
        <taxon>Ustilaginomycotina</taxon>
        <taxon>Exobasidiomycetes</taxon>
        <taxon>Georgefischeriales</taxon>
        <taxon>Tilletiariaceae</taxon>
        <taxon>Tilletiaria</taxon>
    </lineage>
</organism>
<feature type="compositionally biased region" description="Basic and acidic residues" evidence="4">
    <location>
        <begin position="552"/>
        <end position="575"/>
    </location>
</feature>
<dbReference type="GO" id="GO:0003682">
    <property type="term" value="F:chromatin binding"/>
    <property type="evidence" value="ECO:0007669"/>
    <property type="project" value="TreeGrafter"/>
</dbReference>
<evidence type="ECO:0008006" key="7">
    <source>
        <dbReference type="Google" id="ProtNLM"/>
    </source>
</evidence>
<feature type="compositionally biased region" description="Basic and acidic residues" evidence="4">
    <location>
        <begin position="7"/>
        <end position="16"/>
    </location>
</feature>
<dbReference type="Pfam" id="PF03985">
    <property type="entry name" value="Paf1"/>
    <property type="match status" value="1"/>
</dbReference>
<dbReference type="OMA" id="KARAYYH"/>
<feature type="compositionally biased region" description="Pro residues" evidence="4">
    <location>
        <begin position="19"/>
        <end position="28"/>
    </location>
</feature>
<dbReference type="HOGENOM" id="CLU_394817_0_0_1"/>
<proteinExistence type="inferred from homology"/>
<feature type="compositionally biased region" description="Basic and acidic residues" evidence="4">
    <location>
        <begin position="437"/>
        <end position="446"/>
    </location>
</feature>
<evidence type="ECO:0000256" key="2">
    <source>
        <dbReference type="ARBA" id="ARBA00007560"/>
    </source>
</evidence>
<feature type="region of interest" description="Disordered" evidence="4">
    <location>
        <begin position="1"/>
        <end position="50"/>
    </location>
</feature>
<feature type="region of interest" description="Disordered" evidence="4">
    <location>
        <begin position="534"/>
        <end position="670"/>
    </location>
</feature>
<keyword evidence="3" id="KW-0539">Nucleus</keyword>
<comment type="caution">
    <text evidence="5">The sequence shown here is derived from an EMBL/GenBank/DDBJ whole genome shotgun (WGS) entry which is preliminary data.</text>
</comment>
<feature type="compositionally biased region" description="Acidic residues" evidence="4">
    <location>
        <begin position="323"/>
        <end position="337"/>
    </location>
</feature>
<feature type="compositionally biased region" description="Basic and acidic residues" evidence="4">
    <location>
        <begin position="345"/>
        <end position="375"/>
    </location>
</feature>
<name>A0A066VFV8_TILAU</name>
<evidence type="ECO:0000256" key="3">
    <source>
        <dbReference type="ARBA" id="ARBA00023242"/>
    </source>
</evidence>
<dbReference type="GO" id="GO:0000993">
    <property type="term" value="F:RNA polymerase II complex binding"/>
    <property type="evidence" value="ECO:0007669"/>
    <property type="project" value="TreeGrafter"/>
</dbReference>
<feature type="compositionally biased region" description="Acidic residues" evidence="4">
    <location>
        <begin position="661"/>
        <end position="670"/>
    </location>
</feature>
<feature type="compositionally biased region" description="Basic and acidic residues" evidence="4">
    <location>
        <begin position="587"/>
        <end position="604"/>
    </location>
</feature>
<evidence type="ECO:0000256" key="1">
    <source>
        <dbReference type="ARBA" id="ARBA00004123"/>
    </source>
</evidence>
<reference evidence="5 6" key="1">
    <citation type="submission" date="2014-05" db="EMBL/GenBank/DDBJ databases">
        <title>Draft genome sequence of a rare smut relative, Tilletiaria anomala UBC 951.</title>
        <authorList>
            <consortium name="DOE Joint Genome Institute"/>
            <person name="Toome M."/>
            <person name="Kuo A."/>
            <person name="Henrissat B."/>
            <person name="Lipzen A."/>
            <person name="Tritt A."/>
            <person name="Yoshinaga Y."/>
            <person name="Zane M."/>
            <person name="Barry K."/>
            <person name="Grigoriev I.V."/>
            <person name="Spatafora J.W."/>
            <person name="Aimea M.C."/>
        </authorList>
    </citation>
    <scope>NUCLEOTIDE SEQUENCE [LARGE SCALE GENOMIC DNA]</scope>
    <source>
        <strain evidence="5 6">UBC 951</strain>
    </source>
</reference>
<evidence type="ECO:0000256" key="4">
    <source>
        <dbReference type="SAM" id="MobiDB-lite"/>
    </source>
</evidence>
<dbReference type="Proteomes" id="UP000027361">
    <property type="component" value="Unassembled WGS sequence"/>
</dbReference>
<dbReference type="PANTHER" id="PTHR23188:SF12">
    <property type="entry name" value="RNA POLYMERASE II-ASSOCIATED FACTOR 1 HOMOLOG"/>
    <property type="match status" value="1"/>
</dbReference>
<dbReference type="PANTHER" id="PTHR23188">
    <property type="entry name" value="RNA POLYMERASE II-ASSOCIATED FACTOR 1 HOMOLOG"/>
    <property type="match status" value="1"/>
</dbReference>
<comment type="similarity">
    <text evidence="2">Belongs to the PAF1 family.</text>
</comment>
<evidence type="ECO:0000313" key="6">
    <source>
        <dbReference type="Proteomes" id="UP000027361"/>
    </source>
</evidence>
<dbReference type="GeneID" id="25265351"/>
<dbReference type="AlphaFoldDB" id="A0A066VFV8"/>
<dbReference type="InParanoid" id="A0A066VFV8"/>
<feature type="region of interest" description="Disordered" evidence="4">
    <location>
        <begin position="303"/>
        <end position="467"/>
    </location>
</feature>
<evidence type="ECO:0000313" key="5">
    <source>
        <dbReference type="EMBL" id="KDN37654.1"/>
    </source>
</evidence>
<feature type="compositionally biased region" description="Low complexity" evidence="4">
    <location>
        <begin position="649"/>
        <end position="660"/>
    </location>
</feature>